<reference evidence="2" key="1">
    <citation type="submission" date="2021-08" db="EMBL/GenBank/DDBJ databases">
        <authorList>
            <person name="Misof B."/>
            <person name="Oliver O."/>
            <person name="Podsiadlowski L."/>
            <person name="Donath A."/>
            <person name="Peters R."/>
            <person name="Mayer C."/>
            <person name="Rust J."/>
            <person name="Gunkel S."/>
            <person name="Lesny P."/>
            <person name="Martin S."/>
            <person name="Oeyen J.P."/>
            <person name="Petersen M."/>
            <person name="Panagiotis P."/>
            <person name="Wilbrandt J."/>
            <person name="Tanja T."/>
        </authorList>
    </citation>
    <scope>NUCLEOTIDE SEQUENCE</scope>
    <source>
        <strain evidence="2">GBR_01_08_01A</strain>
        <tissue evidence="2">Thorax + abdomen</tissue>
    </source>
</reference>
<evidence type="ECO:0000313" key="2">
    <source>
        <dbReference type="EMBL" id="KAK2575279.1"/>
    </source>
</evidence>
<evidence type="ECO:0000313" key="3">
    <source>
        <dbReference type="Proteomes" id="UP001258017"/>
    </source>
</evidence>
<sequence>MSTAKKAICKGGSAPVSKPVLCKSCGITSHPGNACFQRCHHHWHIGKLLDCEVIDMDKLMVSAPLASTALHDDDLFMKIQHLFRSELSKLETNIKELKSHLNCLTVSLDDLKNRVNNLETTYCASQQDLISEMQERIVRSHNIMFFNVEESDSRTEKSAVLNIIQAIRPSDYPDLRIIRLGKSKGRI</sequence>
<reference evidence="2" key="2">
    <citation type="journal article" date="2023" name="Commun. Biol.">
        <title>Intrasexual cuticular hydrocarbon dimorphism in a wasp sheds light on hydrocarbon biosynthesis genes in Hymenoptera.</title>
        <authorList>
            <person name="Moris V.C."/>
            <person name="Podsiadlowski L."/>
            <person name="Martin S."/>
            <person name="Oeyen J.P."/>
            <person name="Donath A."/>
            <person name="Petersen M."/>
            <person name="Wilbrandt J."/>
            <person name="Misof B."/>
            <person name="Liedtke D."/>
            <person name="Thamm M."/>
            <person name="Scheiner R."/>
            <person name="Schmitt T."/>
            <person name="Niehuis O."/>
        </authorList>
    </citation>
    <scope>NUCLEOTIDE SEQUENCE</scope>
    <source>
        <strain evidence="2">GBR_01_08_01A</strain>
    </source>
</reference>
<protein>
    <submittedName>
        <fullName evidence="2">Uncharacterized protein</fullName>
    </submittedName>
</protein>
<dbReference type="Proteomes" id="UP001258017">
    <property type="component" value="Unassembled WGS sequence"/>
</dbReference>
<dbReference type="AlphaFoldDB" id="A0AAD9R8V6"/>
<proteinExistence type="predicted"/>
<organism evidence="2 3">
    <name type="scientific">Odynerus spinipes</name>
    <dbReference type="NCBI Taxonomy" id="1348599"/>
    <lineage>
        <taxon>Eukaryota</taxon>
        <taxon>Metazoa</taxon>
        <taxon>Ecdysozoa</taxon>
        <taxon>Arthropoda</taxon>
        <taxon>Hexapoda</taxon>
        <taxon>Insecta</taxon>
        <taxon>Pterygota</taxon>
        <taxon>Neoptera</taxon>
        <taxon>Endopterygota</taxon>
        <taxon>Hymenoptera</taxon>
        <taxon>Apocrita</taxon>
        <taxon>Aculeata</taxon>
        <taxon>Vespoidea</taxon>
        <taxon>Vespidae</taxon>
        <taxon>Eumeninae</taxon>
        <taxon>Odynerus</taxon>
    </lineage>
</organism>
<accession>A0AAD9R8V6</accession>
<feature type="coiled-coil region" evidence="1">
    <location>
        <begin position="87"/>
        <end position="121"/>
    </location>
</feature>
<keyword evidence="3" id="KW-1185">Reference proteome</keyword>
<gene>
    <name evidence="2" type="ORF">KPH14_007664</name>
</gene>
<comment type="caution">
    <text evidence="2">The sequence shown here is derived from an EMBL/GenBank/DDBJ whole genome shotgun (WGS) entry which is preliminary data.</text>
</comment>
<keyword evidence="1" id="KW-0175">Coiled coil</keyword>
<evidence type="ECO:0000256" key="1">
    <source>
        <dbReference type="SAM" id="Coils"/>
    </source>
</evidence>
<name>A0AAD9R8V6_9HYME</name>
<dbReference type="EMBL" id="JAIFRP010004455">
    <property type="protein sequence ID" value="KAK2575279.1"/>
    <property type="molecule type" value="Genomic_DNA"/>
</dbReference>